<feature type="compositionally biased region" description="Basic residues" evidence="1">
    <location>
        <begin position="160"/>
        <end position="171"/>
    </location>
</feature>
<keyword evidence="2" id="KW-1133">Transmembrane helix</keyword>
<gene>
    <name evidence="4" type="ORF">K435DRAFT_809029</name>
</gene>
<feature type="region of interest" description="Disordered" evidence="1">
    <location>
        <begin position="111"/>
        <end position="172"/>
    </location>
</feature>
<protein>
    <recommendedName>
        <fullName evidence="6">Alpha/beta-hydrolase</fullName>
    </recommendedName>
</protein>
<sequence length="403" mass="43131">MLKSLTITFSLSLSFSIVYQSTGLDNEHITRAVVITGALARDHWSYFVMMQNLAGSLNANDSTFDPSTISIMTPCFLDQNDMDAGAGNKSLGQLYWDTSGWFNGLEAIGPEWVDEDSGGDGDGEGSGGEGDAGDGGDGNNDDSHGSDGGDGEGDGSTETRKRRSRIGKKKRDQVDSGALGISSFDVLDDIVDHYMDKDTYPNLEEIVFTGHSAAGQFFQRYAALRKSTDNDDKIHYIVATVPDTPNDTCHRLDSYKYGLDGGFMTYSEEDVANIGRAGGSGEAQGSSHLDRGLNFIMLLESMVEGMPSTHTVDWIDGVGHEADKMYDNPVTVDRLFRTGSPSSTGERPATSSVYVTTANADEYMDSQENGAAATSQLPGMGMGIGGLAVSMVFSMVVGMVMVW</sequence>
<feature type="chain" id="PRO_5021026827" description="Alpha/beta-hydrolase" evidence="3">
    <location>
        <begin position="24"/>
        <end position="403"/>
    </location>
</feature>
<evidence type="ECO:0008006" key="6">
    <source>
        <dbReference type="Google" id="ProtNLM"/>
    </source>
</evidence>
<dbReference type="Proteomes" id="UP000297245">
    <property type="component" value="Unassembled WGS sequence"/>
</dbReference>
<evidence type="ECO:0000313" key="5">
    <source>
        <dbReference type="Proteomes" id="UP000297245"/>
    </source>
</evidence>
<feature type="compositionally biased region" description="Acidic residues" evidence="1">
    <location>
        <begin position="112"/>
        <end position="123"/>
    </location>
</feature>
<feature type="compositionally biased region" description="Gly residues" evidence="1">
    <location>
        <begin position="124"/>
        <end position="138"/>
    </location>
</feature>
<dbReference type="AlphaFoldDB" id="A0A4V4HC08"/>
<keyword evidence="5" id="KW-1185">Reference proteome</keyword>
<proteinExistence type="predicted"/>
<dbReference type="Gene3D" id="3.40.50.1820">
    <property type="entry name" value="alpha/beta hydrolase"/>
    <property type="match status" value="1"/>
</dbReference>
<evidence type="ECO:0000256" key="1">
    <source>
        <dbReference type="SAM" id="MobiDB-lite"/>
    </source>
</evidence>
<keyword evidence="2" id="KW-0472">Membrane</keyword>
<keyword evidence="2" id="KW-0812">Transmembrane</keyword>
<accession>A0A4V4HC08</accession>
<evidence type="ECO:0000256" key="2">
    <source>
        <dbReference type="SAM" id="Phobius"/>
    </source>
</evidence>
<dbReference type="OrthoDB" id="5985073at2759"/>
<dbReference type="InterPro" id="IPR029058">
    <property type="entry name" value="AB_hydrolase_fold"/>
</dbReference>
<evidence type="ECO:0000313" key="4">
    <source>
        <dbReference type="EMBL" id="THU81495.1"/>
    </source>
</evidence>
<feature type="transmembrane region" description="Helical" evidence="2">
    <location>
        <begin position="380"/>
        <end position="402"/>
    </location>
</feature>
<keyword evidence="3" id="KW-0732">Signal</keyword>
<organism evidence="4 5">
    <name type="scientific">Dendrothele bispora (strain CBS 962.96)</name>
    <dbReference type="NCBI Taxonomy" id="1314807"/>
    <lineage>
        <taxon>Eukaryota</taxon>
        <taxon>Fungi</taxon>
        <taxon>Dikarya</taxon>
        <taxon>Basidiomycota</taxon>
        <taxon>Agaricomycotina</taxon>
        <taxon>Agaricomycetes</taxon>
        <taxon>Agaricomycetidae</taxon>
        <taxon>Agaricales</taxon>
        <taxon>Agaricales incertae sedis</taxon>
        <taxon>Dendrothele</taxon>
    </lineage>
</organism>
<name>A0A4V4HC08_DENBC</name>
<evidence type="ECO:0000256" key="3">
    <source>
        <dbReference type="SAM" id="SignalP"/>
    </source>
</evidence>
<feature type="signal peptide" evidence="3">
    <location>
        <begin position="1"/>
        <end position="23"/>
    </location>
</feature>
<dbReference type="PANTHER" id="PTHR35560:SF3">
    <property type="entry name" value="PEPTIDASE S9 PROLYL OLIGOPEPTIDASE CATALYTIC DOMAIN-CONTAINING PROTEIN"/>
    <property type="match status" value="1"/>
</dbReference>
<dbReference type="PANTHER" id="PTHR35560">
    <property type="entry name" value="BLL0132 PROTEIN"/>
    <property type="match status" value="1"/>
</dbReference>
<reference evidence="4 5" key="1">
    <citation type="journal article" date="2019" name="Nat. Ecol. Evol.">
        <title>Megaphylogeny resolves global patterns of mushroom evolution.</title>
        <authorList>
            <person name="Varga T."/>
            <person name="Krizsan K."/>
            <person name="Foldi C."/>
            <person name="Dima B."/>
            <person name="Sanchez-Garcia M."/>
            <person name="Sanchez-Ramirez S."/>
            <person name="Szollosi G.J."/>
            <person name="Szarkandi J.G."/>
            <person name="Papp V."/>
            <person name="Albert L."/>
            <person name="Andreopoulos W."/>
            <person name="Angelini C."/>
            <person name="Antonin V."/>
            <person name="Barry K.W."/>
            <person name="Bougher N.L."/>
            <person name="Buchanan P."/>
            <person name="Buyck B."/>
            <person name="Bense V."/>
            <person name="Catcheside P."/>
            <person name="Chovatia M."/>
            <person name="Cooper J."/>
            <person name="Damon W."/>
            <person name="Desjardin D."/>
            <person name="Finy P."/>
            <person name="Geml J."/>
            <person name="Haridas S."/>
            <person name="Hughes K."/>
            <person name="Justo A."/>
            <person name="Karasinski D."/>
            <person name="Kautmanova I."/>
            <person name="Kiss B."/>
            <person name="Kocsube S."/>
            <person name="Kotiranta H."/>
            <person name="LaButti K.M."/>
            <person name="Lechner B.E."/>
            <person name="Liimatainen K."/>
            <person name="Lipzen A."/>
            <person name="Lukacs Z."/>
            <person name="Mihaltcheva S."/>
            <person name="Morgado L.N."/>
            <person name="Niskanen T."/>
            <person name="Noordeloos M.E."/>
            <person name="Ohm R.A."/>
            <person name="Ortiz-Santana B."/>
            <person name="Ovrebo C."/>
            <person name="Racz N."/>
            <person name="Riley R."/>
            <person name="Savchenko A."/>
            <person name="Shiryaev A."/>
            <person name="Soop K."/>
            <person name="Spirin V."/>
            <person name="Szebenyi C."/>
            <person name="Tomsovsky M."/>
            <person name="Tulloss R.E."/>
            <person name="Uehling J."/>
            <person name="Grigoriev I.V."/>
            <person name="Vagvolgyi C."/>
            <person name="Papp T."/>
            <person name="Martin F.M."/>
            <person name="Miettinen O."/>
            <person name="Hibbett D.S."/>
            <person name="Nagy L.G."/>
        </authorList>
    </citation>
    <scope>NUCLEOTIDE SEQUENCE [LARGE SCALE GENOMIC DNA]</scope>
    <source>
        <strain evidence="4 5">CBS 962.96</strain>
    </source>
</reference>
<dbReference type="EMBL" id="ML179804">
    <property type="protein sequence ID" value="THU81495.1"/>
    <property type="molecule type" value="Genomic_DNA"/>
</dbReference>